<organism evidence="1 2">
    <name type="scientific">Metabacillus malikii</name>
    <dbReference type="NCBI Taxonomy" id="1504265"/>
    <lineage>
        <taxon>Bacteria</taxon>
        <taxon>Bacillati</taxon>
        <taxon>Bacillota</taxon>
        <taxon>Bacilli</taxon>
        <taxon>Bacillales</taxon>
        <taxon>Bacillaceae</taxon>
        <taxon>Metabacillus</taxon>
    </lineage>
</organism>
<sequence>MVPVLQISPIDSFIDEDVSITVTGCQPIEYTNVLN</sequence>
<evidence type="ECO:0000313" key="2">
    <source>
        <dbReference type="Proteomes" id="UP001234495"/>
    </source>
</evidence>
<proteinExistence type="predicted"/>
<evidence type="ECO:0000313" key="1">
    <source>
        <dbReference type="EMBL" id="MDQ0230139.1"/>
    </source>
</evidence>
<protein>
    <submittedName>
        <fullName evidence="1">Uncharacterized protein</fullName>
    </submittedName>
</protein>
<dbReference type="EMBL" id="JAUSUD010000004">
    <property type="protein sequence ID" value="MDQ0230139.1"/>
    <property type="molecule type" value="Genomic_DNA"/>
</dbReference>
<dbReference type="Proteomes" id="UP001234495">
    <property type="component" value="Unassembled WGS sequence"/>
</dbReference>
<keyword evidence="2" id="KW-1185">Reference proteome</keyword>
<name>A0ABT9ZD00_9BACI</name>
<accession>A0ABT9ZD00</accession>
<comment type="caution">
    <text evidence="1">The sequence shown here is derived from an EMBL/GenBank/DDBJ whole genome shotgun (WGS) entry which is preliminary data.</text>
</comment>
<reference evidence="1 2" key="1">
    <citation type="submission" date="2023-07" db="EMBL/GenBank/DDBJ databases">
        <title>Genomic Encyclopedia of Type Strains, Phase IV (KMG-IV): sequencing the most valuable type-strain genomes for metagenomic binning, comparative biology and taxonomic classification.</title>
        <authorList>
            <person name="Goeker M."/>
        </authorList>
    </citation>
    <scope>NUCLEOTIDE SEQUENCE [LARGE SCALE GENOMIC DNA]</scope>
    <source>
        <strain evidence="1 2">DSM 29005</strain>
    </source>
</reference>
<gene>
    <name evidence="1" type="ORF">J2S19_001391</name>
</gene>